<dbReference type="Proteomes" id="UP001597237">
    <property type="component" value="Unassembled WGS sequence"/>
</dbReference>
<accession>A0ABW4N2N1</accession>
<proteinExistence type="predicted"/>
<protein>
    <submittedName>
        <fullName evidence="1">Uncharacterized protein</fullName>
    </submittedName>
</protein>
<comment type="caution">
    <text evidence="1">The sequence shown here is derived from an EMBL/GenBank/DDBJ whole genome shotgun (WGS) entry which is preliminary data.</text>
</comment>
<dbReference type="RefSeq" id="WP_377283703.1">
    <property type="nucleotide sequence ID" value="NZ_JBHRSI010000009.1"/>
</dbReference>
<evidence type="ECO:0000313" key="1">
    <source>
        <dbReference type="EMBL" id="MFD1784347.1"/>
    </source>
</evidence>
<dbReference type="EMBL" id="JBHUEY010000001">
    <property type="protein sequence ID" value="MFD1784347.1"/>
    <property type="molecule type" value="Genomic_DNA"/>
</dbReference>
<keyword evidence="2" id="KW-1185">Reference proteome</keyword>
<sequence length="118" mass="12364">MSALSAVETEQVREIRARLNRVPKGQPGDKSVGPLSKGFFDVAARVGLPAAPSDGAPPAPVEAIAAAAEADMAGLARLVGQLAAFRSASPEKWRPYFDAGVMQAILTRRLVLGGKERI</sequence>
<name>A0ABW4N2N1_9CAUL</name>
<organism evidence="1 2">
    <name type="scientific">Phenylobacterium terrae</name>
    <dbReference type="NCBI Taxonomy" id="2665495"/>
    <lineage>
        <taxon>Bacteria</taxon>
        <taxon>Pseudomonadati</taxon>
        <taxon>Pseudomonadota</taxon>
        <taxon>Alphaproteobacteria</taxon>
        <taxon>Caulobacterales</taxon>
        <taxon>Caulobacteraceae</taxon>
        <taxon>Phenylobacterium</taxon>
    </lineage>
</organism>
<reference evidence="2" key="1">
    <citation type="journal article" date="2019" name="Int. J. Syst. Evol. Microbiol.">
        <title>The Global Catalogue of Microorganisms (GCM) 10K type strain sequencing project: providing services to taxonomists for standard genome sequencing and annotation.</title>
        <authorList>
            <consortium name="The Broad Institute Genomics Platform"/>
            <consortium name="The Broad Institute Genome Sequencing Center for Infectious Disease"/>
            <person name="Wu L."/>
            <person name="Ma J."/>
        </authorList>
    </citation>
    <scope>NUCLEOTIDE SEQUENCE [LARGE SCALE GENOMIC DNA]</scope>
    <source>
        <strain evidence="2">DFY28</strain>
    </source>
</reference>
<evidence type="ECO:0000313" key="2">
    <source>
        <dbReference type="Proteomes" id="UP001597237"/>
    </source>
</evidence>
<gene>
    <name evidence="1" type="ORF">ACFSC0_13150</name>
</gene>